<organism evidence="1 2">
    <name type="scientific">Rhabditophanes sp. KR3021</name>
    <dbReference type="NCBI Taxonomy" id="114890"/>
    <lineage>
        <taxon>Eukaryota</taxon>
        <taxon>Metazoa</taxon>
        <taxon>Ecdysozoa</taxon>
        <taxon>Nematoda</taxon>
        <taxon>Chromadorea</taxon>
        <taxon>Rhabditida</taxon>
        <taxon>Tylenchina</taxon>
        <taxon>Panagrolaimomorpha</taxon>
        <taxon>Strongyloidoidea</taxon>
        <taxon>Alloionematidae</taxon>
        <taxon>Rhabditophanes</taxon>
    </lineage>
</organism>
<dbReference type="WBParaSite" id="RSKR_0000264950.1">
    <property type="protein sequence ID" value="RSKR_0000264950.1"/>
    <property type="gene ID" value="RSKR_0000264950"/>
</dbReference>
<protein>
    <submittedName>
        <fullName evidence="2">BRK domain-containing protein</fullName>
    </submittedName>
</protein>
<accession>A0AC35TPT7</accession>
<name>A0AC35TPT7_9BILA</name>
<evidence type="ECO:0000313" key="1">
    <source>
        <dbReference type="Proteomes" id="UP000095286"/>
    </source>
</evidence>
<dbReference type="Proteomes" id="UP000095286">
    <property type="component" value="Unplaced"/>
</dbReference>
<reference evidence="2" key="1">
    <citation type="submission" date="2016-11" db="UniProtKB">
        <authorList>
            <consortium name="WormBaseParasite"/>
        </authorList>
    </citation>
    <scope>IDENTIFICATION</scope>
    <source>
        <strain evidence="2">KR3021</strain>
    </source>
</reference>
<proteinExistence type="predicted"/>
<sequence length="414" mass="47221">MFPYLVNFVTRLKKTAASLIERTLDGELKNTLKGIVSDVQRWDRGACEDLEMLVIDKGKNIEGNVYFNVKGGIKSLFLLKPHAMEFKDLCAEAYRHLHPQQGKWQMDKEFNYSHWKNLKDAESLLAAYKNEVGFKEYDGKVESPPYNYYFTELDSCKSLNEAIDGARIPPTLLSFGDAFYHGSSKSSLFDGGNVHERNQKKIPTDYSHWKNLKDAESLLAAYKNEVGSEEYDGKVESPPYNYYFTELDSCKCFYHGSSKSSLFDGGNVHVRVKSEFRPYSINKACPKTLIINQFKDTGECQNASPGESFGYLNVLTKKQRKLLAEAVVQDLIDNGQWKNKSNLPVEDQDSDSDDELDSELLASLQRREKIRNYEVACYDANKEKLATAREERKELAESAKNKNAEELNDIESMP</sequence>
<evidence type="ECO:0000313" key="2">
    <source>
        <dbReference type="WBParaSite" id="RSKR_0000264950.1"/>
    </source>
</evidence>